<organism evidence="2 3">
    <name type="scientific">Halorussus limi</name>
    <dbReference type="NCBI Taxonomy" id="2938695"/>
    <lineage>
        <taxon>Archaea</taxon>
        <taxon>Methanobacteriati</taxon>
        <taxon>Methanobacteriota</taxon>
        <taxon>Stenosarchaea group</taxon>
        <taxon>Halobacteria</taxon>
        <taxon>Halobacteriales</taxon>
        <taxon>Haladaptataceae</taxon>
        <taxon>Halorussus</taxon>
    </lineage>
</organism>
<dbReference type="Pfam" id="PF24444">
    <property type="entry name" value="DUF7563"/>
    <property type="match status" value="1"/>
</dbReference>
<evidence type="ECO:0000313" key="2">
    <source>
        <dbReference type="EMBL" id="UPV75873.1"/>
    </source>
</evidence>
<proteinExistence type="predicted"/>
<name>A0A8U0HYL3_9EURY</name>
<gene>
    <name evidence="2" type="ORF">M0R89_07395</name>
</gene>
<dbReference type="KEGG" id="halx:M0R89_07395"/>
<accession>A0A8U0HYL3</accession>
<feature type="compositionally biased region" description="Basic and acidic residues" evidence="1">
    <location>
        <begin position="53"/>
        <end position="64"/>
    </location>
</feature>
<feature type="region of interest" description="Disordered" evidence="1">
    <location>
        <begin position="53"/>
        <end position="74"/>
    </location>
</feature>
<dbReference type="InterPro" id="IPR055985">
    <property type="entry name" value="DUF7563"/>
</dbReference>
<evidence type="ECO:0008006" key="4">
    <source>
        <dbReference type="Google" id="ProtNLM"/>
    </source>
</evidence>
<reference evidence="2 3" key="1">
    <citation type="submission" date="2022-04" db="EMBL/GenBank/DDBJ databases">
        <title>Diverse halophilic archaea isolated from saline environments.</title>
        <authorList>
            <person name="Cui H.-L."/>
        </authorList>
    </citation>
    <scope>NUCLEOTIDE SEQUENCE [LARGE SCALE GENOMIC DNA]</scope>
    <source>
        <strain evidence="2 3">XZYJT49</strain>
    </source>
</reference>
<protein>
    <recommendedName>
        <fullName evidence="4">Small CPxCG-related zinc finger protein</fullName>
    </recommendedName>
</protein>
<dbReference type="Proteomes" id="UP000830729">
    <property type="component" value="Chromosome"/>
</dbReference>
<sequence>MAVRLPDSDSDRTTCDYCEAHVTAHFRRTYGTEDRRAKRCPVCDSWPRIEHGSARGEAVDHPDPQEYNARTGGKELRRKCVADGGDGL</sequence>
<evidence type="ECO:0000256" key="1">
    <source>
        <dbReference type="SAM" id="MobiDB-lite"/>
    </source>
</evidence>
<keyword evidence="3" id="KW-1185">Reference proteome</keyword>
<dbReference type="EMBL" id="CP096659">
    <property type="protein sequence ID" value="UPV75873.1"/>
    <property type="molecule type" value="Genomic_DNA"/>
</dbReference>
<evidence type="ECO:0000313" key="3">
    <source>
        <dbReference type="Proteomes" id="UP000830729"/>
    </source>
</evidence>
<dbReference type="AlphaFoldDB" id="A0A8U0HYL3"/>
<dbReference type="RefSeq" id="WP_248651910.1">
    <property type="nucleotide sequence ID" value="NZ_CP096659.1"/>
</dbReference>
<dbReference type="GeneID" id="72185012"/>